<dbReference type="AlphaFoldDB" id="A0AA85BLN2"/>
<dbReference type="Gene3D" id="3.30.40.10">
    <property type="entry name" value="Zinc/RING finger domain, C3HC4 (zinc finger)"/>
    <property type="match status" value="1"/>
</dbReference>
<organism evidence="2 3">
    <name type="scientific">Schistosoma mattheei</name>
    <dbReference type="NCBI Taxonomy" id="31246"/>
    <lineage>
        <taxon>Eukaryota</taxon>
        <taxon>Metazoa</taxon>
        <taxon>Spiralia</taxon>
        <taxon>Lophotrochozoa</taxon>
        <taxon>Platyhelminthes</taxon>
        <taxon>Trematoda</taxon>
        <taxon>Digenea</taxon>
        <taxon>Strigeidida</taxon>
        <taxon>Schistosomatoidea</taxon>
        <taxon>Schistosomatidae</taxon>
        <taxon>Schistosoma</taxon>
    </lineage>
</organism>
<evidence type="ECO:0000313" key="2">
    <source>
        <dbReference type="Proteomes" id="UP000050791"/>
    </source>
</evidence>
<accession>A0AA85BLN2</accession>
<dbReference type="WBParaSite" id="SMTH1_66320.1">
    <property type="protein sequence ID" value="SMTH1_66320.1"/>
    <property type="gene ID" value="SMTH1_66320"/>
</dbReference>
<feature type="compositionally biased region" description="Low complexity" evidence="1">
    <location>
        <begin position="387"/>
        <end position="427"/>
    </location>
</feature>
<sequence length="880" mass="101491">MDELQRLYEHQTMMAIRIYSFLDNILTHLPSSRTNNNNDIDIDTVHSLNNTHNSMNTNDYVSSILSRQVNMDHHHLHQRHQQYPYTTTTTNVIDELNTSVGDIFPRTYENTQTSSSSSITSVSSTWLSNPQIYSSTLYDTINNHTINNISNNNDNDYNDSITKEIQPGGYCDEIFIYLSNSERQEYLCTICYMILKEAYQCQNQHKFCYGCIYTWSTGPTTGHDSCPVCRCDGLYAKNYDLNERINKKRIRCPTDGCNWMGLLSAYQQHEHRRYSPYELDLLLIDCKKDQMKSSSSSLLPITTQNQMVHNKEIPIKFNDIPQRNELLHVNNNNNSSLLHNNQINVNLGQVPTVCEPISQSTDQLSETSAQRLLTTTTAIQRQIRPLRNGNRQRQSRIQNRSILSTSESVNQSENNNNNMEETRINNSHGTTNHTCTQGLQSEHQQRILNTPVHSRRTRSHVASNTHISQTTNNIGHRQRINVRDSRIRVERLPNLRRQRQIRNEQIQQSLTHTSSQEYDNEFNSTEINSLLNVNSNDIHSHCLEEEFMGDHTELNVTDQHSDNQINLPAIRFNETLTCNLNTQPLHNNSNDDDNNNNTQTLLINNSVQRTNRPLEFRRLVPQRQRRVVEQLRETREQLAAMLRLMTMELEERQNRVLIPNLDIGTRTRPLRNPNNLFCENTEDSTPTPYVNNTVNRELTEYNNLHTSNTPRNVHRTNVYNNDMQENYYTSQSINSNILNSVNSNNTRDLSRTLLTPTYREQTITNPFTNFNSQQNNNNNNNQYNTPVTSTTNTTLTSSSPLISTTRLLARLRLNALQQTSPIVFFTSNNNNNITGNVNSSNRQEILSSSSSLTTMSSLLTGDSTNNDNEYNHDVSDDETD</sequence>
<reference evidence="3" key="1">
    <citation type="submission" date="2023-11" db="UniProtKB">
        <authorList>
            <consortium name="WormBaseParasite"/>
        </authorList>
    </citation>
    <scope>IDENTIFICATION</scope>
</reference>
<evidence type="ECO:0008006" key="4">
    <source>
        <dbReference type="Google" id="ProtNLM"/>
    </source>
</evidence>
<dbReference type="InterPro" id="IPR013083">
    <property type="entry name" value="Znf_RING/FYVE/PHD"/>
</dbReference>
<dbReference type="Proteomes" id="UP000050791">
    <property type="component" value="Unassembled WGS sequence"/>
</dbReference>
<name>A0AA85BLN2_9TREM</name>
<dbReference type="SUPFAM" id="SSF57850">
    <property type="entry name" value="RING/U-box"/>
    <property type="match status" value="1"/>
</dbReference>
<evidence type="ECO:0000313" key="3">
    <source>
        <dbReference type="WBParaSite" id="SMTH1_66320.1"/>
    </source>
</evidence>
<feature type="region of interest" description="Disordered" evidence="1">
    <location>
        <begin position="384"/>
        <end position="428"/>
    </location>
</feature>
<proteinExistence type="predicted"/>
<evidence type="ECO:0000256" key="1">
    <source>
        <dbReference type="SAM" id="MobiDB-lite"/>
    </source>
</evidence>
<feature type="region of interest" description="Disordered" evidence="1">
    <location>
        <begin position="856"/>
        <end position="880"/>
    </location>
</feature>
<protein>
    <recommendedName>
        <fullName evidence="4">RING-type domain-containing protein</fullName>
    </recommendedName>
</protein>